<dbReference type="SUPFAM" id="SSF55811">
    <property type="entry name" value="Nudix"/>
    <property type="match status" value="1"/>
</dbReference>
<dbReference type="PANTHER" id="PTHR43046:SF14">
    <property type="entry name" value="MUTT_NUDIX FAMILY PROTEIN"/>
    <property type="match status" value="1"/>
</dbReference>
<dbReference type="EMBL" id="VYQE01000001">
    <property type="protein sequence ID" value="KAA9010378.1"/>
    <property type="molecule type" value="Genomic_DNA"/>
</dbReference>
<feature type="domain" description="Nudix hydrolase" evidence="3">
    <location>
        <begin position="4"/>
        <end position="135"/>
    </location>
</feature>
<dbReference type="Gene3D" id="3.90.79.10">
    <property type="entry name" value="Nucleoside Triphosphate Pyrophosphohydrolase"/>
    <property type="match status" value="1"/>
</dbReference>
<dbReference type="GO" id="GO:0016787">
    <property type="term" value="F:hydrolase activity"/>
    <property type="evidence" value="ECO:0007669"/>
    <property type="project" value="UniProtKB-KW"/>
</dbReference>
<dbReference type="PROSITE" id="PS51462">
    <property type="entry name" value="NUDIX"/>
    <property type="match status" value="1"/>
</dbReference>
<dbReference type="PANTHER" id="PTHR43046">
    <property type="entry name" value="GDP-MANNOSE MANNOSYL HYDROLASE"/>
    <property type="match status" value="1"/>
</dbReference>
<evidence type="ECO:0000313" key="4">
    <source>
        <dbReference type="EMBL" id="KAA9010378.1"/>
    </source>
</evidence>
<comment type="cofactor">
    <cofactor evidence="1">
        <name>Mg(2+)</name>
        <dbReference type="ChEBI" id="CHEBI:18420"/>
    </cofactor>
</comment>
<evidence type="ECO:0000256" key="2">
    <source>
        <dbReference type="ARBA" id="ARBA00022801"/>
    </source>
</evidence>
<dbReference type="Proteomes" id="UP000326554">
    <property type="component" value="Unassembled WGS sequence"/>
</dbReference>
<dbReference type="InterPro" id="IPR015797">
    <property type="entry name" value="NUDIX_hydrolase-like_dom_sf"/>
</dbReference>
<organism evidence="4 5">
    <name type="scientific">Histidinibacterium aquaticum</name>
    <dbReference type="NCBI Taxonomy" id="2613962"/>
    <lineage>
        <taxon>Bacteria</taxon>
        <taxon>Pseudomonadati</taxon>
        <taxon>Pseudomonadota</taxon>
        <taxon>Alphaproteobacteria</taxon>
        <taxon>Rhodobacterales</taxon>
        <taxon>Paracoccaceae</taxon>
        <taxon>Histidinibacterium</taxon>
    </lineage>
</organism>
<dbReference type="InterPro" id="IPR000086">
    <property type="entry name" value="NUDIX_hydrolase_dom"/>
</dbReference>
<gene>
    <name evidence="4" type="ORF">F3S47_03800</name>
</gene>
<accession>A0A5J5GS15</accession>
<evidence type="ECO:0000313" key="5">
    <source>
        <dbReference type="Proteomes" id="UP000326554"/>
    </source>
</evidence>
<evidence type="ECO:0000259" key="3">
    <source>
        <dbReference type="PROSITE" id="PS51462"/>
    </source>
</evidence>
<sequence>MRPPIRLAVRAVLLHEARLLLVNAYPGRGDLWCAPGGGAEPHASLPDNLAREVHEETGLRIEVGLPCLVNEFHDPDGDFHQVDVYFRCRLSGSPELVDWTDPEGVVQRRRWVTRDEIGGLRVKPDSLAHVAWGGSEPHYDPLEPIVR</sequence>
<dbReference type="AlphaFoldDB" id="A0A5J5GS15"/>
<dbReference type="RefSeq" id="WP_150443864.1">
    <property type="nucleotide sequence ID" value="NZ_VYQE01000001.1"/>
</dbReference>
<name>A0A5J5GS15_9RHOB</name>
<reference evidence="4 5" key="1">
    <citation type="submission" date="2019-09" db="EMBL/GenBank/DDBJ databases">
        <authorList>
            <person name="Park J.-S."/>
            <person name="Choi H.-J."/>
        </authorList>
    </citation>
    <scope>NUCLEOTIDE SEQUENCE [LARGE SCALE GENOMIC DNA]</scope>
    <source>
        <strain evidence="4 5">176SS1-4</strain>
    </source>
</reference>
<proteinExistence type="predicted"/>
<comment type="caution">
    <text evidence="4">The sequence shown here is derived from an EMBL/GenBank/DDBJ whole genome shotgun (WGS) entry which is preliminary data.</text>
</comment>
<evidence type="ECO:0000256" key="1">
    <source>
        <dbReference type="ARBA" id="ARBA00001946"/>
    </source>
</evidence>
<dbReference type="Pfam" id="PF00293">
    <property type="entry name" value="NUDIX"/>
    <property type="match status" value="1"/>
</dbReference>
<dbReference type="CDD" id="cd18880">
    <property type="entry name" value="NUDIX_ADPRase"/>
    <property type="match status" value="1"/>
</dbReference>
<keyword evidence="5" id="KW-1185">Reference proteome</keyword>
<keyword evidence="2" id="KW-0378">Hydrolase</keyword>
<protein>
    <submittedName>
        <fullName evidence="4">NUDIX domain-containing protein</fullName>
    </submittedName>
</protein>